<evidence type="ECO:0000256" key="5">
    <source>
        <dbReference type="ARBA" id="ARBA00023212"/>
    </source>
</evidence>
<proteinExistence type="evidence at transcript level"/>
<dbReference type="EMBL" id="BT056693">
    <property type="protein sequence ID" value="ACM08565.1"/>
    <property type="molecule type" value="mRNA"/>
</dbReference>
<dbReference type="InterPro" id="IPR036753">
    <property type="entry name" value="ARPC3_sf"/>
</dbReference>
<evidence type="ECO:0000256" key="2">
    <source>
        <dbReference type="ARBA" id="ARBA00010856"/>
    </source>
</evidence>
<dbReference type="AlphaFoldDB" id="B9EM18"/>
<reference evidence="7" key="2">
    <citation type="journal article" date="2010" name="BMC Genomics">
        <title>Salmo salar and Esox lucius full-length cDNA sequences reveal changes in evolutionary pressures on a post-tetraploidization genome.</title>
        <authorList>
            <person name="Leong J.S."/>
            <person name="Jantzen S.G."/>
            <person name="von Schalburg K.R."/>
            <person name="Cooper G.A."/>
            <person name="Messmer A.M."/>
            <person name="Liao N.Y."/>
            <person name="Munro S."/>
            <person name="Moore R."/>
            <person name="Holt R.A."/>
            <person name="Jones S.J."/>
            <person name="Davidson W.S."/>
            <person name="Koop B.F."/>
        </authorList>
    </citation>
    <scope>NUCLEOTIDE SEQUENCE</scope>
    <source>
        <tissue evidence="7">Head kidney</tissue>
    </source>
</reference>
<name>B9EM18_SALSA</name>
<dbReference type="PANTHER" id="PTHR12391">
    <property type="entry name" value="ARP2/3 COMPLEX 21 KD SUBUNIT"/>
    <property type="match status" value="1"/>
</dbReference>
<keyword evidence="3" id="KW-0963">Cytoplasm</keyword>
<evidence type="ECO:0000256" key="3">
    <source>
        <dbReference type="ARBA" id="ARBA00022490"/>
    </source>
</evidence>
<dbReference type="SUPFAM" id="SSF69060">
    <property type="entry name" value="Arp2/3 complex 21 kDa subunit ARPC3"/>
    <property type="match status" value="1"/>
</dbReference>
<comment type="subcellular location">
    <subcellularLocation>
        <location evidence="1">Cytoplasm</location>
        <location evidence="1">Cytoskeleton</location>
    </subcellularLocation>
</comment>
<accession>B9EM18</accession>
<evidence type="ECO:0000256" key="4">
    <source>
        <dbReference type="ARBA" id="ARBA00023203"/>
    </source>
</evidence>
<dbReference type="GO" id="GO:0005885">
    <property type="term" value="C:Arp2/3 protein complex"/>
    <property type="evidence" value="ECO:0007669"/>
    <property type="project" value="InterPro"/>
</dbReference>
<reference evidence="7" key="1">
    <citation type="submission" date="2009-01" db="EMBL/GenBank/DDBJ databases">
        <authorList>
            <consortium name="cGRASP (B.F. Koop &amp; W.S. Davidson)"/>
            <person name="Leong J."/>
            <person name="von Schalburg K."/>
            <person name="Cooper G."/>
            <person name="Moore R."/>
            <person name="Holt R."/>
            <person name="Davidson W.S."/>
            <person name="Koop B.F."/>
        </authorList>
    </citation>
    <scope>NUCLEOTIDE SEQUENCE</scope>
    <source>
        <tissue evidence="7">Head kidney</tissue>
    </source>
</reference>
<sequence length="65" mass="7352">MPAYHSGLMDGDTKMVGNMAMLPLKTQFKGPAAKETKDSDIIEEAIYYFKANVFFKNYEIKNEAV</sequence>
<comment type="function">
    <text evidence="6">Component of the Arp2/3 complex, a multiprotein complex that mediates actin polymerization upon stimulation by nucleation-promoting factor (NPF). The Arp2/3 complex mediates the formation of branched actin networks in the cytoplasm, providing the force for cell motility. In addition to its role in the cytoplasmic cytoskeleton, the Arp2/3 complex also promotes actin polymerization in the nucleus, thereby regulating gene transcription and repair of damaged DNA. The Arp2/3 complex promotes homologous recombination (HR) repair in response to DNA damage by promoting nuclear actin polymerization, leading to drive motility of double-strand breaks (DSBs).</text>
</comment>
<evidence type="ECO:0000313" key="7">
    <source>
        <dbReference type="EMBL" id="ACM08565.1"/>
    </source>
</evidence>
<dbReference type="InterPro" id="IPR007204">
    <property type="entry name" value="ARPC3"/>
</dbReference>
<evidence type="ECO:0000256" key="1">
    <source>
        <dbReference type="ARBA" id="ARBA00004245"/>
    </source>
</evidence>
<dbReference type="Gene3D" id="1.10.1760.10">
    <property type="entry name" value="Actin-related protein 2/3 complex subunit 3"/>
    <property type="match status" value="1"/>
</dbReference>
<reference evidence="7" key="3">
    <citation type="submission" date="2010-08" db="EMBL/GenBank/DDBJ databases">
        <authorList>
            <consortium name="cGRASP (B.F. Koop &amp; W.S. Davidson)"/>
        </authorList>
    </citation>
    <scope>NUCLEOTIDE SEQUENCE</scope>
    <source>
        <tissue evidence="7">Head kidney</tissue>
    </source>
</reference>
<evidence type="ECO:0000256" key="6">
    <source>
        <dbReference type="ARBA" id="ARBA00045382"/>
    </source>
</evidence>
<organism evidence="7">
    <name type="scientific">Salmo salar</name>
    <name type="common">Atlantic salmon</name>
    <dbReference type="NCBI Taxonomy" id="8030"/>
    <lineage>
        <taxon>Eukaryota</taxon>
        <taxon>Metazoa</taxon>
        <taxon>Chordata</taxon>
        <taxon>Craniata</taxon>
        <taxon>Vertebrata</taxon>
        <taxon>Euteleostomi</taxon>
        <taxon>Actinopterygii</taxon>
        <taxon>Neopterygii</taxon>
        <taxon>Teleostei</taxon>
        <taxon>Protacanthopterygii</taxon>
        <taxon>Salmoniformes</taxon>
        <taxon>Salmonidae</taxon>
        <taxon>Salmoninae</taxon>
        <taxon>Salmo</taxon>
    </lineage>
</organism>
<protein>
    <submittedName>
        <fullName evidence="7">Actin-related protein 2/3 complex subunit 3</fullName>
    </submittedName>
</protein>
<dbReference type="GO" id="GO:0030833">
    <property type="term" value="P:regulation of actin filament polymerization"/>
    <property type="evidence" value="ECO:0007669"/>
    <property type="project" value="InterPro"/>
</dbReference>
<dbReference type="Pfam" id="PF04062">
    <property type="entry name" value="P21-Arc"/>
    <property type="match status" value="1"/>
</dbReference>
<dbReference type="GO" id="GO:0003779">
    <property type="term" value="F:actin binding"/>
    <property type="evidence" value="ECO:0007669"/>
    <property type="project" value="UniProtKB-KW"/>
</dbReference>
<dbReference type="GO" id="GO:0034314">
    <property type="term" value="P:Arp2/3 complex-mediated actin nucleation"/>
    <property type="evidence" value="ECO:0007669"/>
    <property type="project" value="InterPro"/>
</dbReference>
<comment type="similarity">
    <text evidence="2">Belongs to the ARPC3 family.</text>
</comment>
<keyword evidence="5" id="KW-0206">Cytoskeleton</keyword>
<gene>
    <name evidence="7" type="primary">ARPC3</name>
</gene>
<keyword evidence="4" id="KW-0009">Actin-binding</keyword>